<evidence type="ECO:0000313" key="1">
    <source>
        <dbReference type="Proteomes" id="UP000095283"/>
    </source>
</evidence>
<sequence length="48" mass="5674">MPSDKELIAFLGELWINFTSLLRQYQMRFGKKICVIIDIFLHLQNDSS</sequence>
<evidence type="ECO:0000313" key="2">
    <source>
        <dbReference type="WBParaSite" id="Hba_01288"/>
    </source>
</evidence>
<name>A0A1I7W9G7_HETBA</name>
<dbReference type="AlphaFoldDB" id="A0A1I7W9G7"/>
<proteinExistence type="predicted"/>
<keyword evidence="1" id="KW-1185">Reference proteome</keyword>
<accession>A0A1I7W9G7</accession>
<dbReference type="WBParaSite" id="Hba_01288">
    <property type="protein sequence ID" value="Hba_01288"/>
    <property type="gene ID" value="Hba_01288"/>
</dbReference>
<protein>
    <submittedName>
        <fullName evidence="2">Transposase</fullName>
    </submittedName>
</protein>
<dbReference type="Proteomes" id="UP000095283">
    <property type="component" value="Unplaced"/>
</dbReference>
<organism evidence="1 2">
    <name type="scientific">Heterorhabditis bacteriophora</name>
    <name type="common">Entomopathogenic nematode worm</name>
    <dbReference type="NCBI Taxonomy" id="37862"/>
    <lineage>
        <taxon>Eukaryota</taxon>
        <taxon>Metazoa</taxon>
        <taxon>Ecdysozoa</taxon>
        <taxon>Nematoda</taxon>
        <taxon>Chromadorea</taxon>
        <taxon>Rhabditida</taxon>
        <taxon>Rhabditina</taxon>
        <taxon>Rhabditomorpha</taxon>
        <taxon>Strongyloidea</taxon>
        <taxon>Heterorhabditidae</taxon>
        <taxon>Heterorhabditis</taxon>
    </lineage>
</organism>
<reference evidence="2" key="1">
    <citation type="submission" date="2016-11" db="UniProtKB">
        <authorList>
            <consortium name="WormBaseParasite"/>
        </authorList>
    </citation>
    <scope>IDENTIFICATION</scope>
</reference>